<dbReference type="OrthoDB" id="9885at10239"/>
<name>A0A223LIA7_9CAUD</name>
<reference evidence="2" key="1">
    <citation type="submission" date="2017-07" db="EMBL/GenBank/DDBJ databases">
        <authorList>
            <person name="Putnam M.J."/>
            <person name="Sharma R."/>
            <person name="Kruger J.L."/>
            <person name="Berg J.A."/>
            <person name="Payne A.M."/>
            <person name="Fajardo C.P."/>
            <person name="Breakwell D.P."/>
            <person name="Hope S."/>
            <person name="Grose J.H."/>
        </authorList>
    </citation>
    <scope>NUCLEOTIDE SEQUENCE [LARGE SCALE GENOMIC DNA]</scope>
</reference>
<accession>A0A223LIA7</accession>
<protein>
    <submittedName>
        <fullName evidence="1">Uncharacterized protein</fullName>
    </submittedName>
</protein>
<dbReference type="Proteomes" id="UP000225553">
    <property type="component" value="Segment"/>
</dbReference>
<evidence type="ECO:0000313" key="1">
    <source>
        <dbReference type="EMBL" id="ASU03603.1"/>
    </source>
</evidence>
<dbReference type="InterPro" id="IPR024413">
    <property type="entry name" value="Phage_phiKZ_Orf92_int-head"/>
</dbReference>
<organism evidence="1 2">
    <name type="scientific">Erwinia phage vB_EamM_RisingSun</name>
    <dbReference type="NCBI Taxonomy" id="2026080"/>
    <lineage>
        <taxon>Viruses</taxon>
        <taxon>Duplodnaviria</taxon>
        <taxon>Heunggongvirae</taxon>
        <taxon>Uroviricota</taxon>
        <taxon>Caudoviricetes</taxon>
        <taxon>Chimalliviridae</taxon>
        <taxon>Risingsunvirus</taxon>
        <taxon>Risingsunvirus risingsun</taxon>
    </lineage>
</organism>
<evidence type="ECO:0000313" key="2">
    <source>
        <dbReference type="Proteomes" id="UP000225553"/>
    </source>
</evidence>
<proteinExistence type="predicted"/>
<dbReference type="EMBL" id="MF459646">
    <property type="protein sequence ID" value="ASU03603.1"/>
    <property type="molecule type" value="Genomic_DNA"/>
</dbReference>
<keyword evidence="2" id="KW-1185">Reference proteome</keyword>
<dbReference type="Pfam" id="PF12699">
    <property type="entry name" value="phiKZ_IP"/>
    <property type="match status" value="1"/>
</dbReference>
<sequence length="346" mass="37758">MTPSVLMSYRAGLEEHISLRESHQQLIELGKILDMDLSAVSGNEEFADDAKEALKSGFISLGQGVLSASKWVGGQALDLFTKSISSAGSQLMKVFESNEGLIRKIRNAASEPSYSFSLSVAQVGNLTSTGHWKDFEHDMDTLLATLESTWKHSKDVNEYLNKQLVCARKLKGAKSNDTLLKVMDEFDDITYPKWNLPERNGNTMLLSDVLPEGKVFKCNYDANAGKVEYSMSGDKPAGESSDVELSKSELGTILSKLDKVNALHKAMKQAYDSYLSFIKDWGSMVKSVDSGLGEAEGLSGHVVGEAEKLLGGDAKALSFYSGFCPRVVNYTDKYIHGVLGVLAKVI</sequence>
<gene>
    <name evidence="1" type="ORF">RISINGSUN_67</name>
</gene>